<dbReference type="Pfam" id="PF00072">
    <property type="entry name" value="Response_reg"/>
    <property type="match status" value="1"/>
</dbReference>
<feature type="domain" description="HTH LytTR-type" evidence="6">
    <location>
        <begin position="145"/>
        <end position="250"/>
    </location>
</feature>
<keyword evidence="4" id="KW-0175">Coiled coil</keyword>
<dbReference type="PROSITE" id="PS50110">
    <property type="entry name" value="RESPONSE_REGULATORY"/>
    <property type="match status" value="1"/>
</dbReference>
<evidence type="ECO:0000313" key="9">
    <source>
        <dbReference type="Proteomes" id="UP000054623"/>
    </source>
</evidence>
<dbReference type="InterPro" id="IPR011006">
    <property type="entry name" value="CheY-like_superfamily"/>
</dbReference>
<feature type="domain" description="Response regulatory" evidence="5">
    <location>
        <begin position="4"/>
        <end position="118"/>
    </location>
</feature>
<evidence type="ECO:0000256" key="2">
    <source>
        <dbReference type="ARBA" id="ARBA00024867"/>
    </source>
</evidence>
<gene>
    <name evidence="8" type="ORF">AT727_23785</name>
    <name evidence="7" type="ORF">DPCES_2735</name>
</gene>
<dbReference type="EMBL" id="LOCK01000034">
    <property type="protein sequence ID" value="KTE90748.1"/>
    <property type="molecule type" value="Genomic_DNA"/>
</dbReference>
<feature type="modified residue" description="4-aspartylphosphate" evidence="3">
    <location>
        <position position="55"/>
    </location>
</feature>
<comment type="function">
    <text evidence="2">May play the central regulatory role in sporulation. It may be an element of the effector pathway responsible for the activation of sporulation genes in response to nutritional stress. Spo0A may act in concert with spo0H (a sigma factor) to control the expression of some genes that are critical to the sporulation process.</text>
</comment>
<dbReference type="EMBL" id="LK996017">
    <property type="protein sequence ID" value="CDX02622.1"/>
    <property type="molecule type" value="Genomic_DNA"/>
</dbReference>
<proteinExistence type="predicted"/>
<dbReference type="SMART" id="SM00448">
    <property type="entry name" value="REC"/>
    <property type="match status" value="1"/>
</dbReference>
<evidence type="ECO:0000256" key="3">
    <source>
        <dbReference type="PROSITE-ProRule" id="PRU00169"/>
    </source>
</evidence>
<accession>A0A098B2N6</accession>
<reference evidence="7" key="1">
    <citation type="submission" date="2014-07" db="EMBL/GenBank/DDBJ databases">
        <authorList>
            <person name="Hornung V.Bastian."/>
        </authorList>
    </citation>
    <scope>NUCLEOTIDE SEQUENCE</scope>
    <source>
        <strain evidence="7">PCE-S</strain>
    </source>
</reference>
<evidence type="ECO:0000259" key="5">
    <source>
        <dbReference type="PROSITE" id="PS50110"/>
    </source>
</evidence>
<evidence type="ECO:0000313" key="7">
    <source>
        <dbReference type="EMBL" id="CDX02622.1"/>
    </source>
</evidence>
<keyword evidence="3" id="KW-0597">Phosphoprotein</keyword>
<dbReference type="InterPro" id="IPR046947">
    <property type="entry name" value="LytR-like"/>
</dbReference>
<dbReference type="GO" id="GO:0000156">
    <property type="term" value="F:phosphorelay response regulator activity"/>
    <property type="evidence" value="ECO:0007669"/>
    <property type="project" value="InterPro"/>
</dbReference>
<dbReference type="Gene3D" id="2.40.50.1020">
    <property type="entry name" value="LytTr DNA-binding domain"/>
    <property type="match status" value="1"/>
</dbReference>
<dbReference type="SUPFAM" id="SSF52172">
    <property type="entry name" value="CheY-like"/>
    <property type="match status" value="1"/>
</dbReference>
<dbReference type="PATRIC" id="fig|49338.4.peg.2938"/>
<protein>
    <recommendedName>
        <fullName evidence="1">Stage 0 sporulation protein A homolog</fullName>
    </recommendedName>
</protein>
<dbReference type="OrthoDB" id="9809318at2"/>
<dbReference type="RefSeq" id="WP_011460401.1">
    <property type="nucleotide sequence ID" value="NZ_JAYFNZ010000032.1"/>
</dbReference>
<dbReference type="PANTHER" id="PTHR37299:SF1">
    <property type="entry name" value="STAGE 0 SPORULATION PROTEIN A HOMOLOG"/>
    <property type="match status" value="1"/>
</dbReference>
<name>A0A098B2N6_DESHA</name>
<dbReference type="PROSITE" id="PS50930">
    <property type="entry name" value="HTH_LYTTR"/>
    <property type="match status" value="1"/>
</dbReference>
<evidence type="ECO:0000256" key="1">
    <source>
        <dbReference type="ARBA" id="ARBA00018672"/>
    </source>
</evidence>
<feature type="coiled-coil region" evidence="4">
    <location>
        <begin position="107"/>
        <end position="134"/>
    </location>
</feature>
<dbReference type="SMART" id="SM00850">
    <property type="entry name" value="LytTR"/>
    <property type="match status" value="1"/>
</dbReference>
<evidence type="ECO:0000259" key="6">
    <source>
        <dbReference type="PROSITE" id="PS50930"/>
    </source>
</evidence>
<dbReference type="Gene3D" id="3.40.50.2300">
    <property type="match status" value="1"/>
</dbReference>
<evidence type="ECO:0000256" key="4">
    <source>
        <dbReference type="SAM" id="Coils"/>
    </source>
</evidence>
<dbReference type="Proteomes" id="UP000054623">
    <property type="component" value="Unassembled WGS sequence"/>
</dbReference>
<evidence type="ECO:0000313" key="8">
    <source>
        <dbReference type="EMBL" id="KTE90748.1"/>
    </source>
</evidence>
<organism evidence="7">
    <name type="scientific">Desulfitobacterium hafniense</name>
    <name type="common">Desulfitobacterium frappieri</name>
    <dbReference type="NCBI Taxonomy" id="49338"/>
    <lineage>
        <taxon>Bacteria</taxon>
        <taxon>Bacillati</taxon>
        <taxon>Bacillota</taxon>
        <taxon>Clostridia</taxon>
        <taxon>Eubacteriales</taxon>
        <taxon>Desulfitobacteriaceae</taxon>
        <taxon>Desulfitobacterium</taxon>
    </lineage>
</organism>
<dbReference type="GO" id="GO:0003677">
    <property type="term" value="F:DNA binding"/>
    <property type="evidence" value="ECO:0007669"/>
    <property type="project" value="InterPro"/>
</dbReference>
<dbReference type="InterPro" id="IPR001789">
    <property type="entry name" value="Sig_transdc_resp-reg_receiver"/>
</dbReference>
<dbReference type="Pfam" id="PF04397">
    <property type="entry name" value="LytTR"/>
    <property type="match status" value="1"/>
</dbReference>
<dbReference type="InterPro" id="IPR007492">
    <property type="entry name" value="LytTR_DNA-bd_dom"/>
</dbReference>
<dbReference type="AlphaFoldDB" id="A0A098B2N6"/>
<reference evidence="8 9" key="2">
    <citation type="submission" date="2015-12" db="EMBL/GenBank/DDBJ databases">
        <title>Draft Genome Sequence of Desulfitobacterium hafniense Strain DH, a Sulfate-reducing Bacterium Isolated from Paddy Soils.</title>
        <authorList>
            <person name="Bao P."/>
            <person name="Zhang X."/>
            <person name="Li G."/>
        </authorList>
    </citation>
    <scope>NUCLEOTIDE SEQUENCE [LARGE SCALE GENOMIC DNA]</scope>
    <source>
        <strain evidence="8 9">DH</strain>
    </source>
</reference>
<sequence length="251" mass="28782">MVLRVLVVEDDANMRLILKRALFGIPNVEVVGEAGNGTESIGLAADLEPHVIIMDVDLPDKDGVEASREILNINPDVFLVYATGHPEYMAEAFEMYAFDYLVKPYRMERLIQTITRIEKLIEAKENSIQQCRKKDINSVGIKNKVAVKVEGKLTLIDTTKIIYINRDKRKTVIHTVDGKITTNESLEVLEKRSEGSNFMRTHRSYLVNLEKVTEIQPLSRNEYLVVFGGLKERAYITDEKYRELQIRLNLR</sequence>
<dbReference type="PANTHER" id="PTHR37299">
    <property type="entry name" value="TRANSCRIPTIONAL REGULATOR-RELATED"/>
    <property type="match status" value="1"/>
</dbReference>